<sequence>MFDRAEDRSSAGFARLGCFIQARTDVSKGGLGGHATRGIGAWSSQLKWLEALQGAAGCCSIPPPPYPLAAAGSGAGLLQHPTSPTPLAAAGSGARLHLGLGCPMPCTVEHAVSAFLCNVRGRNVR</sequence>
<evidence type="ECO:0000313" key="2">
    <source>
        <dbReference type="Proteomes" id="UP000485058"/>
    </source>
</evidence>
<proteinExistence type="predicted"/>
<accession>A0A699YV56</accession>
<dbReference type="AlphaFoldDB" id="A0A699YV56"/>
<reference evidence="1 2" key="1">
    <citation type="submission" date="2020-02" db="EMBL/GenBank/DDBJ databases">
        <title>Draft genome sequence of Haematococcus lacustris strain NIES-144.</title>
        <authorList>
            <person name="Morimoto D."/>
            <person name="Nakagawa S."/>
            <person name="Yoshida T."/>
            <person name="Sawayama S."/>
        </authorList>
    </citation>
    <scope>NUCLEOTIDE SEQUENCE [LARGE SCALE GENOMIC DNA]</scope>
    <source>
        <strain evidence="1 2">NIES-144</strain>
    </source>
</reference>
<protein>
    <submittedName>
        <fullName evidence="1">Uncharacterized protein</fullName>
    </submittedName>
</protein>
<keyword evidence="2" id="KW-1185">Reference proteome</keyword>
<gene>
    <name evidence="1" type="ORF">HaLaN_06053</name>
</gene>
<dbReference type="Proteomes" id="UP000485058">
    <property type="component" value="Unassembled WGS sequence"/>
</dbReference>
<evidence type="ECO:0000313" key="1">
    <source>
        <dbReference type="EMBL" id="GFH10694.1"/>
    </source>
</evidence>
<comment type="caution">
    <text evidence="1">The sequence shown here is derived from an EMBL/GenBank/DDBJ whole genome shotgun (WGS) entry which is preliminary data.</text>
</comment>
<name>A0A699YV56_HAELA</name>
<organism evidence="1 2">
    <name type="scientific">Haematococcus lacustris</name>
    <name type="common">Green alga</name>
    <name type="synonym">Haematococcus pluvialis</name>
    <dbReference type="NCBI Taxonomy" id="44745"/>
    <lineage>
        <taxon>Eukaryota</taxon>
        <taxon>Viridiplantae</taxon>
        <taxon>Chlorophyta</taxon>
        <taxon>core chlorophytes</taxon>
        <taxon>Chlorophyceae</taxon>
        <taxon>CS clade</taxon>
        <taxon>Chlamydomonadales</taxon>
        <taxon>Haematococcaceae</taxon>
        <taxon>Haematococcus</taxon>
    </lineage>
</organism>
<dbReference type="EMBL" id="BLLF01000337">
    <property type="protein sequence ID" value="GFH10694.1"/>
    <property type="molecule type" value="Genomic_DNA"/>
</dbReference>